<dbReference type="Proteomes" id="UP001221757">
    <property type="component" value="Unassembled WGS sequence"/>
</dbReference>
<accession>A0AAD7FRX8</accession>
<organism evidence="1 2">
    <name type="scientific">Mycena rosella</name>
    <name type="common">Pink bonnet</name>
    <name type="synonym">Agaricus rosellus</name>
    <dbReference type="NCBI Taxonomy" id="1033263"/>
    <lineage>
        <taxon>Eukaryota</taxon>
        <taxon>Fungi</taxon>
        <taxon>Dikarya</taxon>
        <taxon>Basidiomycota</taxon>
        <taxon>Agaricomycotina</taxon>
        <taxon>Agaricomycetes</taxon>
        <taxon>Agaricomycetidae</taxon>
        <taxon>Agaricales</taxon>
        <taxon>Marasmiineae</taxon>
        <taxon>Mycenaceae</taxon>
        <taxon>Mycena</taxon>
    </lineage>
</organism>
<comment type="caution">
    <text evidence="1">The sequence shown here is derived from an EMBL/GenBank/DDBJ whole genome shotgun (WGS) entry which is preliminary data.</text>
</comment>
<keyword evidence="2" id="KW-1185">Reference proteome</keyword>
<dbReference type="AlphaFoldDB" id="A0AAD7FRX8"/>
<sequence>MRARPTRGVRLHLVQLQSPECRLQTADCGIQTQGCKFQTPECRYTGRAECRGRLARVECGMGRAEGRGRRQRNRHPSYFSSRAEFETRGWMGLGQTALRVIVGGRSKTRSNLKGRCD</sequence>
<evidence type="ECO:0000313" key="2">
    <source>
        <dbReference type="Proteomes" id="UP001221757"/>
    </source>
</evidence>
<name>A0AAD7FRX8_MYCRO</name>
<dbReference type="EMBL" id="JARKIE010000465">
    <property type="protein sequence ID" value="KAJ7635893.1"/>
    <property type="molecule type" value="Genomic_DNA"/>
</dbReference>
<gene>
    <name evidence="1" type="ORF">B0H17DRAFT_1107327</name>
</gene>
<protein>
    <submittedName>
        <fullName evidence="1">Uncharacterized protein</fullName>
    </submittedName>
</protein>
<reference evidence="1" key="1">
    <citation type="submission" date="2023-03" db="EMBL/GenBank/DDBJ databases">
        <title>Massive genome expansion in bonnet fungi (Mycena s.s.) driven by repeated elements and novel gene families across ecological guilds.</title>
        <authorList>
            <consortium name="Lawrence Berkeley National Laboratory"/>
            <person name="Harder C.B."/>
            <person name="Miyauchi S."/>
            <person name="Viragh M."/>
            <person name="Kuo A."/>
            <person name="Thoen E."/>
            <person name="Andreopoulos B."/>
            <person name="Lu D."/>
            <person name="Skrede I."/>
            <person name="Drula E."/>
            <person name="Henrissat B."/>
            <person name="Morin E."/>
            <person name="Kohler A."/>
            <person name="Barry K."/>
            <person name="LaButti K."/>
            <person name="Morin E."/>
            <person name="Salamov A."/>
            <person name="Lipzen A."/>
            <person name="Mereny Z."/>
            <person name="Hegedus B."/>
            <person name="Baldrian P."/>
            <person name="Stursova M."/>
            <person name="Weitz H."/>
            <person name="Taylor A."/>
            <person name="Grigoriev I.V."/>
            <person name="Nagy L.G."/>
            <person name="Martin F."/>
            <person name="Kauserud H."/>
        </authorList>
    </citation>
    <scope>NUCLEOTIDE SEQUENCE</scope>
    <source>
        <strain evidence="1">CBHHK067</strain>
    </source>
</reference>
<proteinExistence type="predicted"/>
<evidence type="ECO:0000313" key="1">
    <source>
        <dbReference type="EMBL" id="KAJ7635893.1"/>
    </source>
</evidence>